<dbReference type="InterPro" id="IPR029016">
    <property type="entry name" value="GAF-like_dom_sf"/>
</dbReference>
<dbReference type="GO" id="GO:0003700">
    <property type="term" value="F:DNA-binding transcription factor activity"/>
    <property type="evidence" value="ECO:0007669"/>
    <property type="project" value="TreeGrafter"/>
</dbReference>
<dbReference type="SMART" id="SM00346">
    <property type="entry name" value="HTH_ICLR"/>
    <property type="match status" value="1"/>
</dbReference>
<dbReference type="Gene3D" id="3.30.450.40">
    <property type="match status" value="1"/>
</dbReference>
<proteinExistence type="predicted"/>
<gene>
    <name evidence="7" type="ORF">JQX14_14135</name>
    <name evidence="6" type="ORF">SUH3_06905</name>
</gene>
<feature type="domain" description="HTH iclR-type" evidence="4">
    <location>
        <begin position="17"/>
        <end position="79"/>
    </location>
</feature>
<dbReference type="PROSITE" id="PS51077">
    <property type="entry name" value="HTH_ICLR"/>
    <property type="match status" value="1"/>
</dbReference>
<dbReference type="EMBL" id="JAMD01000014">
    <property type="protein sequence ID" value="KEJ94387.1"/>
    <property type="molecule type" value="Genomic_DNA"/>
</dbReference>
<sequence length="275" mass="30412">MDDAHRASVKARGTPIVKSVARTCQTLVYFDEVRRPLSVVEVSKELGYPQSSTSALLKSLVELGFLTHDAKRKSYFPTERVPLLGSWMNPDLFGEGIIQRLLKAISERTRHVVVLATKNGDDAEYVHLIRPKKSPIHHISLGTRRPLGISGLGRVLMSRFSDEEVCRLLRRINAYRAPDEPAVDVKAFVASLAQTRAKGYYLSTDQVVKGAGLISMPFPSHQSSRLFAVGVGAPTDVILRSENEIVKIMREEIVRNLGKKGHDPRVCGSSGSRLS</sequence>
<dbReference type="PROSITE" id="PS51078">
    <property type="entry name" value="ICLR_ED"/>
    <property type="match status" value="1"/>
</dbReference>
<dbReference type="GO" id="GO:0045892">
    <property type="term" value="P:negative regulation of DNA-templated transcription"/>
    <property type="evidence" value="ECO:0007669"/>
    <property type="project" value="TreeGrafter"/>
</dbReference>
<dbReference type="AlphaFoldDB" id="A0A073J9I0"/>
<name>A0A073J9I0_9RHOB</name>
<dbReference type="SUPFAM" id="SSF55781">
    <property type="entry name" value="GAF domain-like"/>
    <property type="match status" value="1"/>
</dbReference>
<dbReference type="PANTHER" id="PTHR30136:SF35">
    <property type="entry name" value="HTH-TYPE TRANSCRIPTIONAL REGULATOR RV1719"/>
    <property type="match status" value="1"/>
</dbReference>
<evidence type="ECO:0000259" key="5">
    <source>
        <dbReference type="PROSITE" id="PS51078"/>
    </source>
</evidence>
<dbReference type="GeneID" id="68872358"/>
<feature type="domain" description="IclR-ED" evidence="5">
    <location>
        <begin position="80"/>
        <end position="259"/>
    </location>
</feature>
<dbReference type="InterPro" id="IPR036390">
    <property type="entry name" value="WH_DNA-bd_sf"/>
</dbReference>
<comment type="caution">
    <text evidence="6">The sequence shown here is derived from an EMBL/GenBank/DDBJ whole genome shotgun (WGS) entry which is preliminary data.</text>
</comment>
<dbReference type="Pfam" id="PF09339">
    <property type="entry name" value="HTH_IclR"/>
    <property type="match status" value="1"/>
</dbReference>
<evidence type="ECO:0000256" key="1">
    <source>
        <dbReference type="ARBA" id="ARBA00023015"/>
    </source>
</evidence>
<dbReference type="Proteomes" id="UP000027746">
    <property type="component" value="Unassembled WGS sequence"/>
</dbReference>
<dbReference type="Gene3D" id="1.10.10.10">
    <property type="entry name" value="Winged helix-like DNA-binding domain superfamily/Winged helix DNA-binding domain"/>
    <property type="match status" value="1"/>
</dbReference>
<dbReference type="PANTHER" id="PTHR30136">
    <property type="entry name" value="HELIX-TURN-HELIX TRANSCRIPTIONAL REGULATOR, ICLR FAMILY"/>
    <property type="match status" value="1"/>
</dbReference>
<dbReference type="InterPro" id="IPR014757">
    <property type="entry name" value="Tscrpt_reg_IclR_C"/>
</dbReference>
<keyword evidence="2" id="KW-0238">DNA-binding</keyword>
<evidence type="ECO:0000259" key="4">
    <source>
        <dbReference type="PROSITE" id="PS51077"/>
    </source>
</evidence>
<evidence type="ECO:0000313" key="8">
    <source>
        <dbReference type="Proteomes" id="UP000027746"/>
    </source>
</evidence>
<reference evidence="7" key="2">
    <citation type="submission" date="2021-01" db="EMBL/GenBank/DDBJ databases">
        <title>Diatom-associated Roseobacters Show Island Model of Population Structure.</title>
        <authorList>
            <person name="Qu L."/>
            <person name="Feng X."/>
            <person name="Chen Y."/>
            <person name="Li L."/>
            <person name="Wang X."/>
            <person name="Hu Z."/>
            <person name="Wang H."/>
            <person name="Luo H."/>
        </authorList>
    </citation>
    <scope>NUCLEOTIDE SEQUENCE</scope>
    <source>
        <strain evidence="7">SM26-45</strain>
    </source>
</reference>
<dbReference type="InterPro" id="IPR036388">
    <property type="entry name" value="WH-like_DNA-bd_sf"/>
</dbReference>
<dbReference type="Pfam" id="PF01614">
    <property type="entry name" value="IclR_C"/>
    <property type="match status" value="1"/>
</dbReference>
<organism evidence="6 8">
    <name type="scientific">Pseudosulfitobacter pseudonitzschiae</name>
    <dbReference type="NCBI Taxonomy" id="1402135"/>
    <lineage>
        <taxon>Bacteria</taxon>
        <taxon>Pseudomonadati</taxon>
        <taxon>Pseudomonadota</taxon>
        <taxon>Alphaproteobacteria</taxon>
        <taxon>Rhodobacterales</taxon>
        <taxon>Roseobacteraceae</taxon>
        <taxon>Pseudosulfitobacter</taxon>
    </lineage>
</organism>
<keyword evidence="1" id="KW-0805">Transcription regulation</keyword>
<dbReference type="SUPFAM" id="SSF46785">
    <property type="entry name" value="Winged helix' DNA-binding domain"/>
    <property type="match status" value="1"/>
</dbReference>
<dbReference type="OrthoDB" id="1634354at2"/>
<dbReference type="EMBL" id="JAFBWN010000009">
    <property type="protein sequence ID" value="MBM2355686.1"/>
    <property type="molecule type" value="Genomic_DNA"/>
</dbReference>
<keyword evidence="3" id="KW-0804">Transcription</keyword>
<dbReference type="RefSeq" id="WP_037929863.1">
    <property type="nucleotide sequence ID" value="NZ_CP054604.1"/>
</dbReference>
<dbReference type="InterPro" id="IPR005471">
    <property type="entry name" value="Tscrpt_reg_IclR_N"/>
</dbReference>
<evidence type="ECO:0000313" key="6">
    <source>
        <dbReference type="EMBL" id="KEJ94387.1"/>
    </source>
</evidence>
<dbReference type="GO" id="GO:0003677">
    <property type="term" value="F:DNA binding"/>
    <property type="evidence" value="ECO:0007669"/>
    <property type="project" value="UniProtKB-KW"/>
</dbReference>
<dbReference type="InterPro" id="IPR050707">
    <property type="entry name" value="HTH_MetabolicPath_Reg"/>
</dbReference>
<keyword evidence="8" id="KW-1185">Reference proteome</keyword>
<protein>
    <submittedName>
        <fullName evidence="7">Helix-turn-helix domain-containing protein</fullName>
    </submittedName>
    <submittedName>
        <fullName evidence="6">Transcriptional regulator</fullName>
    </submittedName>
</protein>
<evidence type="ECO:0000313" key="7">
    <source>
        <dbReference type="EMBL" id="MBM2355686.1"/>
    </source>
</evidence>
<accession>A0A073J9I0</accession>
<evidence type="ECO:0000256" key="3">
    <source>
        <dbReference type="ARBA" id="ARBA00023163"/>
    </source>
</evidence>
<evidence type="ECO:0000256" key="2">
    <source>
        <dbReference type="ARBA" id="ARBA00023125"/>
    </source>
</evidence>
<dbReference type="Proteomes" id="UP000809337">
    <property type="component" value="Unassembled WGS sequence"/>
</dbReference>
<reference evidence="6 8" key="1">
    <citation type="submission" date="2014-01" db="EMBL/GenBank/DDBJ databases">
        <title>Sulfitobacter sp. H3 (MCCC 1A00686) Genome Sequencing.</title>
        <authorList>
            <person name="Lai Q."/>
            <person name="Hong Z."/>
        </authorList>
    </citation>
    <scope>NUCLEOTIDE SEQUENCE [LARGE SCALE GENOMIC DNA]</scope>
    <source>
        <strain evidence="6 8">H3</strain>
    </source>
</reference>